<dbReference type="STRING" id="430453.SAMN04487962_10110"/>
<accession>A0A1H9Y7H0</accession>
<reference evidence="3" key="1">
    <citation type="submission" date="2016-10" db="EMBL/GenBank/DDBJ databases">
        <authorList>
            <person name="Varghese N."/>
            <person name="Submissions S."/>
        </authorList>
    </citation>
    <scope>NUCLEOTIDE SEQUENCE [LARGE SCALE GENOMIC DNA]</scope>
    <source>
        <strain evidence="3">CGMCC 1.6489</strain>
    </source>
</reference>
<dbReference type="Pfam" id="PF06527">
    <property type="entry name" value="TniQ"/>
    <property type="match status" value="1"/>
</dbReference>
<gene>
    <name evidence="2" type="ORF">SAMN04487962_10110</name>
</gene>
<dbReference type="AlphaFoldDB" id="A0A1H9Y7H0"/>
<organism evidence="2 3">
    <name type="scientific">Marinobacter segnicrescens</name>
    <dbReference type="NCBI Taxonomy" id="430453"/>
    <lineage>
        <taxon>Bacteria</taxon>
        <taxon>Pseudomonadati</taxon>
        <taxon>Pseudomonadota</taxon>
        <taxon>Gammaproteobacteria</taxon>
        <taxon>Pseudomonadales</taxon>
        <taxon>Marinobacteraceae</taxon>
        <taxon>Marinobacter</taxon>
    </lineage>
</organism>
<keyword evidence="3" id="KW-1185">Reference proteome</keyword>
<protein>
    <submittedName>
        <fullName evidence="2">TniQ protein</fullName>
    </submittedName>
</protein>
<evidence type="ECO:0000259" key="1">
    <source>
        <dbReference type="Pfam" id="PF06527"/>
    </source>
</evidence>
<feature type="domain" description="TniQ" evidence="1">
    <location>
        <begin position="27"/>
        <end position="156"/>
    </location>
</feature>
<dbReference type="Proteomes" id="UP000198762">
    <property type="component" value="Unassembled WGS sequence"/>
</dbReference>
<sequence>MYHEEYLCAHPRSTFRAIAPRGEGEMTESLTSYVGRVAWHHSLKPALLISSTIDVGKSSGFLKSEVATCFNSLTSKSGAIVQKVSELVGLPVETVAAMTLMHLHDYVDHSARGLIRKKKQWCPKCYHEDDSSGERFDRLAWSLERVSHCSEHKCKLRDFCHHCLESQPYLSTKVPVGYCHYCQKSLSESFYVVCGEEEYEESLVFCSLVSGLNQPPPEVSEEHLMSELSRLVVRRQLSWPVQRRLSWPVDGEPMLSAS</sequence>
<evidence type="ECO:0000313" key="3">
    <source>
        <dbReference type="Proteomes" id="UP000198762"/>
    </source>
</evidence>
<evidence type="ECO:0000313" key="2">
    <source>
        <dbReference type="EMBL" id="SES64884.1"/>
    </source>
</evidence>
<dbReference type="EMBL" id="FOHZ01000001">
    <property type="protein sequence ID" value="SES64884.1"/>
    <property type="molecule type" value="Genomic_DNA"/>
</dbReference>
<dbReference type="InterPro" id="IPR009492">
    <property type="entry name" value="TniQ"/>
</dbReference>
<name>A0A1H9Y7H0_9GAMM</name>
<dbReference type="OrthoDB" id="6917259at2"/>
<proteinExistence type="predicted"/>